<dbReference type="RefSeq" id="WP_079559056.1">
    <property type="nucleotide sequence ID" value="NZ_CP021904.1"/>
</dbReference>
<keyword evidence="3" id="KW-0547">Nucleotide-binding</keyword>
<feature type="transmembrane region" description="Helical" evidence="7">
    <location>
        <begin position="175"/>
        <end position="206"/>
    </location>
</feature>
<evidence type="ECO:0000313" key="11">
    <source>
        <dbReference type="Proteomes" id="UP000191055"/>
    </source>
</evidence>
<dbReference type="InterPro" id="IPR011527">
    <property type="entry name" value="ABC1_TM_dom"/>
</dbReference>
<evidence type="ECO:0000259" key="8">
    <source>
        <dbReference type="PROSITE" id="PS50893"/>
    </source>
</evidence>
<protein>
    <submittedName>
        <fullName evidence="10">ATP-binding cassette, subfamily B, MsbA</fullName>
    </submittedName>
</protein>
<gene>
    <name evidence="10" type="ORF">SAMN03080601_03400</name>
</gene>
<dbReference type="PROSITE" id="PS50929">
    <property type="entry name" value="ABC_TM1F"/>
    <property type="match status" value="1"/>
</dbReference>
<dbReference type="PANTHER" id="PTHR43394">
    <property type="entry name" value="ATP-DEPENDENT PERMEASE MDL1, MITOCHONDRIAL"/>
    <property type="match status" value="1"/>
</dbReference>
<evidence type="ECO:0000256" key="2">
    <source>
        <dbReference type="ARBA" id="ARBA00022692"/>
    </source>
</evidence>
<evidence type="ECO:0000256" key="3">
    <source>
        <dbReference type="ARBA" id="ARBA00022741"/>
    </source>
</evidence>
<dbReference type="PROSITE" id="PS50893">
    <property type="entry name" value="ABC_TRANSPORTER_2"/>
    <property type="match status" value="1"/>
</dbReference>
<dbReference type="InterPro" id="IPR036640">
    <property type="entry name" value="ABC1_TM_sf"/>
</dbReference>
<dbReference type="AlphaFoldDB" id="A0A1T5HTU6"/>
<dbReference type="CDD" id="cd18552">
    <property type="entry name" value="ABC_6TM_MsbA_like"/>
    <property type="match status" value="1"/>
</dbReference>
<dbReference type="InterPro" id="IPR039421">
    <property type="entry name" value="Type_1_exporter"/>
</dbReference>
<dbReference type="Gene3D" id="3.40.50.300">
    <property type="entry name" value="P-loop containing nucleotide triphosphate hydrolases"/>
    <property type="match status" value="1"/>
</dbReference>
<feature type="transmembrane region" description="Helical" evidence="7">
    <location>
        <begin position="86"/>
        <end position="108"/>
    </location>
</feature>
<dbReference type="STRING" id="889453.SAMN03080601_03400"/>
<dbReference type="PROSITE" id="PS00211">
    <property type="entry name" value="ABC_TRANSPORTER_1"/>
    <property type="match status" value="1"/>
</dbReference>
<dbReference type="GO" id="GO:0015421">
    <property type="term" value="F:ABC-type oligopeptide transporter activity"/>
    <property type="evidence" value="ECO:0007669"/>
    <property type="project" value="TreeGrafter"/>
</dbReference>
<dbReference type="GO" id="GO:0005524">
    <property type="term" value="F:ATP binding"/>
    <property type="evidence" value="ECO:0007669"/>
    <property type="project" value="UniProtKB-KW"/>
</dbReference>
<dbReference type="FunFam" id="3.40.50.300:FF:000218">
    <property type="entry name" value="Multidrug ABC transporter ATP-binding protein"/>
    <property type="match status" value="1"/>
</dbReference>
<keyword evidence="6 7" id="KW-0472">Membrane</keyword>
<dbReference type="CDD" id="cd03251">
    <property type="entry name" value="ABCC_MsbA"/>
    <property type="match status" value="1"/>
</dbReference>
<keyword evidence="11" id="KW-1185">Reference proteome</keyword>
<evidence type="ECO:0000313" key="10">
    <source>
        <dbReference type="EMBL" id="SKC24107.1"/>
    </source>
</evidence>
<dbReference type="KEGG" id="asx:CDL62_14415"/>
<feature type="transmembrane region" description="Helical" evidence="7">
    <location>
        <begin position="279"/>
        <end position="299"/>
    </location>
</feature>
<dbReference type="Gene3D" id="1.20.1560.10">
    <property type="entry name" value="ABC transporter type 1, transmembrane domain"/>
    <property type="match status" value="1"/>
</dbReference>
<evidence type="ECO:0000256" key="5">
    <source>
        <dbReference type="ARBA" id="ARBA00022989"/>
    </source>
</evidence>
<organism evidence="10 11">
    <name type="scientific">Alkalitalea saponilacus</name>
    <dbReference type="NCBI Taxonomy" id="889453"/>
    <lineage>
        <taxon>Bacteria</taxon>
        <taxon>Pseudomonadati</taxon>
        <taxon>Bacteroidota</taxon>
        <taxon>Bacteroidia</taxon>
        <taxon>Marinilabiliales</taxon>
        <taxon>Marinilabiliaceae</taxon>
        <taxon>Alkalitalea</taxon>
    </lineage>
</organism>
<dbReference type="InterPro" id="IPR003439">
    <property type="entry name" value="ABC_transporter-like_ATP-bd"/>
</dbReference>
<dbReference type="InterPro" id="IPR003593">
    <property type="entry name" value="AAA+_ATPase"/>
</dbReference>
<dbReference type="SUPFAM" id="SSF52540">
    <property type="entry name" value="P-loop containing nucleoside triphosphate hydrolases"/>
    <property type="match status" value="1"/>
</dbReference>
<keyword evidence="5 7" id="KW-1133">Transmembrane helix</keyword>
<dbReference type="InterPro" id="IPR017871">
    <property type="entry name" value="ABC_transporter-like_CS"/>
</dbReference>
<feature type="domain" description="ABC transporter" evidence="8">
    <location>
        <begin position="370"/>
        <end position="603"/>
    </location>
</feature>
<dbReference type="Proteomes" id="UP000191055">
    <property type="component" value="Unassembled WGS sequence"/>
</dbReference>
<feature type="domain" description="ABC transmembrane type-1" evidence="9">
    <location>
        <begin position="20"/>
        <end position="336"/>
    </location>
</feature>
<comment type="subcellular location">
    <subcellularLocation>
        <location evidence="1">Cell membrane</location>
        <topology evidence="1">Multi-pass membrane protein</topology>
    </subcellularLocation>
</comment>
<dbReference type="EMBL" id="FUYV01000030">
    <property type="protein sequence ID" value="SKC24107.1"/>
    <property type="molecule type" value="Genomic_DNA"/>
</dbReference>
<dbReference type="PANTHER" id="PTHR43394:SF1">
    <property type="entry name" value="ATP-BINDING CASSETTE SUB-FAMILY B MEMBER 10, MITOCHONDRIAL"/>
    <property type="match status" value="1"/>
</dbReference>
<dbReference type="OrthoDB" id="9780296at2"/>
<proteinExistence type="predicted"/>
<dbReference type="InterPro" id="IPR027417">
    <property type="entry name" value="P-loop_NTPase"/>
</dbReference>
<dbReference type="SUPFAM" id="SSF90123">
    <property type="entry name" value="ABC transporter transmembrane region"/>
    <property type="match status" value="1"/>
</dbReference>
<evidence type="ECO:0000259" key="9">
    <source>
        <dbReference type="PROSITE" id="PS50929"/>
    </source>
</evidence>
<dbReference type="SMART" id="SM00382">
    <property type="entry name" value="AAA"/>
    <property type="match status" value="1"/>
</dbReference>
<evidence type="ECO:0000256" key="7">
    <source>
        <dbReference type="SAM" id="Phobius"/>
    </source>
</evidence>
<evidence type="ECO:0000256" key="4">
    <source>
        <dbReference type="ARBA" id="ARBA00022840"/>
    </source>
</evidence>
<reference evidence="10 11" key="1">
    <citation type="submission" date="2017-02" db="EMBL/GenBank/DDBJ databases">
        <authorList>
            <person name="Peterson S.W."/>
        </authorList>
    </citation>
    <scope>NUCLEOTIDE SEQUENCE [LARGE SCALE GENOMIC DNA]</scope>
    <source>
        <strain evidence="10 11">DSM 24412</strain>
    </source>
</reference>
<dbReference type="Pfam" id="PF00664">
    <property type="entry name" value="ABC_membrane"/>
    <property type="match status" value="1"/>
</dbReference>
<dbReference type="Pfam" id="PF00005">
    <property type="entry name" value="ABC_tran"/>
    <property type="match status" value="1"/>
</dbReference>
<accession>A0A1T5HTU6</accession>
<evidence type="ECO:0000256" key="6">
    <source>
        <dbReference type="ARBA" id="ARBA00023136"/>
    </source>
</evidence>
<dbReference type="GO" id="GO:0016887">
    <property type="term" value="F:ATP hydrolysis activity"/>
    <property type="evidence" value="ECO:0007669"/>
    <property type="project" value="InterPro"/>
</dbReference>
<name>A0A1T5HTU6_9BACT</name>
<sequence>MKDFLSIAIRYLPPYKHLLALNFMFNLLSAIFAVFSVALMIPMLEIILMQDSEVYELMPWAMEFDPLKNNLYYYITLLKDQYGPGWSLLFVGMFLITGTLLKVLNAYLASYTSVGIRNGVVRDLRHQIYNKILNLPMGFFSDERKGDIIARSTGDVQEVENSIMSSLDMFLKNPVLILVFLTTMMIFSVQLTLFVLVILPFAGLIIGRVGKSLKKRSMKGQNKMGDILGVLEETLSGLRIVKAFNAEKRMGKKFDEEIDEYRSIMNKLMRRRDLAHPMSEFLGTIVVVLVVWFGGTLILNEDSGLQPAAFLAYIGIFYQIINPAKAFSQAVFSIQKGLAAYERIDRILQADIYIKDKENAQEISHLGKNVEYKHVTFAYGDRPVLKNVSIEIPKGKTVALVGQSGSGKSTFVDLLPRFYDIKQGAITIDGIDIRDLKIHDLRNLMGNVNQEAILFNDSIYNNITFGVEHATMEQVVEAAKVANAHDFILETENGYDTVIGDRGSKLSGGQRQRLSIARAVLKNPPILILDEATSALDTESELLVQQALENLMEHRTSIVIAHRLSTIHNADKICVFHEGEIVETGTHNELIQKDGIYRKLHSLQMRE</sequence>
<feature type="transmembrane region" description="Helical" evidence="7">
    <location>
        <begin position="20"/>
        <end position="41"/>
    </location>
</feature>
<dbReference type="GO" id="GO:0005886">
    <property type="term" value="C:plasma membrane"/>
    <property type="evidence" value="ECO:0007669"/>
    <property type="project" value="UniProtKB-SubCell"/>
</dbReference>
<keyword evidence="2 7" id="KW-0812">Transmembrane</keyword>
<evidence type="ECO:0000256" key="1">
    <source>
        <dbReference type="ARBA" id="ARBA00004651"/>
    </source>
</evidence>
<keyword evidence="4 10" id="KW-0067">ATP-binding</keyword>